<protein>
    <submittedName>
        <fullName evidence="2">Uncharacterized protein</fullName>
    </submittedName>
</protein>
<accession>A0A9P6AH12</accession>
<dbReference type="EMBL" id="MU129139">
    <property type="protein sequence ID" value="KAF9505715.1"/>
    <property type="molecule type" value="Genomic_DNA"/>
</dbReference>
<sequence>MQELGSILLPQNLWLDTNGALLLGDATTNRPRDPSGVPSRGKNIARNVSRIIYDFRPETGPIDYRDIIRPVNPYGLPRFESPNETLFALFGIPWPCHRPHRALSGIGSSTQARRHSIQYQRPELQ</sequence>
<evidence type="ECO:0000313" key="2">
    <source>
        <dbReference type="EMBL" id="KAF9505715.1"/>
    </source>
</evidence>
<organism evidence="2 3">
    <name type="scientific">Hydnum rufescens UP504</name>
    <dbReference type="NCBI Taxonomy" id="1448309"/>
    <lineage>
        <taxon>Eukaryota</taxon>
        <taxon>Fungi</taxon>
        <taxon>Dikarya</taxon>
        <taxon>Basidiomycota</taxon>
        <taxon>Agaricomycotina</taxon>
        <taxon>Agaricomycetes</taxon>
        <taxon>Cantharellales</taxon>
        <taxon>Hydnaceae</taxon>
        <taxon>Hydnum</taxon>
    </lineage>
</organism>
<evidence type="ECO:0000256" key="1">
    <source>
        <dbReference type="SAM" id="MobiDB-lite"/>
    </source>
</evidence>
<name>A0A9P6AH12_9AGAM</name>
<reference evidence="2" key="1">
    <citation type="journal article" date="2020" name="Nat. Commun.">
        <title>Large-scale genome sequencing of mycorrhizal fungi provides insights into the early evolution of symbiotic traits.</title>
        <authorList>
            <person name="Miyauchi S."/>
            <person name="Kiss E."/>
            <person name="Kuo A."/>
            <person name="Drula E."/>
            <person name="Kohler A."/>
            <person name="Sanchez-Garcia M."/>
            <person name="Morin E."/>
            <person name="Andreopoulos B."/>
            <person name="Barry K.W."/>
            <person name="Bonito G."/>
            <person name="Buee M."/>
            <person name="Carver A."/>
            <person name="Chen C."/>
            <person name="Cichocki N."/>
            <person name="Clum A."/>
            <person name="Culley D."/>
            <person name="Crous P.W."/>
            <person name="Fauchery L."/>
            <person name="Girlanda M."/>
            <person name="Hayes R.D."/>
            <person name="Keri Z."/>
            <person name="LaButti K."/>
            <person name="Lipzen A."/>
            <person name="Lombard V."/>
            <person name="Magnuson J."/>
            <person name="Maillard F."/>
            <person name="Murat C."/>
            <person name="Nolan M."/>
            <person name="Ohm R.A."/>
            <person name="Pangilinan J."/>
            <person name="Pereira M.F."/>
            <person name="Perotto S."/>
            <person name="Peter M."/>
            <person name="Pfister S."/>
            <person name="Riley R."/>
            <person name="Sitrit Y."/>
            <person name="Stielow J.B."/>
            <person name="Szollosi G."/>
            <person name="Zifcakova L."/>
            <person name="Stursova M."/>
            <person name="Spatafora J.W."/>
            <person name="Tedersoo L."/>
            <person name="Vaario L.M."/>
            <person name="Yamada A."/>
            <person name="Yan M."/>
            <person name="Wang P."/>
            <person name="Xu J."/>
            <person name="Bruns T."/>
            <person name="Baldrian P."/>
            <person name="Vilgalys R."/>
            <person name="Dunand C."/>
            <person name="Henrissat B."/>
            <person name="Grigoriev I.V."/>
            <person name="Hibbett D."/>
            <person name="Nagy L.G."/>
            <person name="Martin F.M."/>
        </authorList>
    </citation>
    <scope>NUCLEOTIDE SEQUENCE</scope>
    <source>
        <strain evidence="2">UP504</strain>
    </source>
</reference>
<evidence type="ECO:0000313" key="3">
    <source>
        <dbReference type="Proteomes" id="UP000886523"/>
    </source>
</evidence>
<dbReference type="Proteomes" id="UP000886523">
    <property type="component" value="Unassembled WGS sequence"/>
</dbReference>
<dbReference type="AlphaFoldDB" id="A0A9P6AH12"/>
<gene>
    <name evidence="2" type="ORF">BS47DRAFT_513623</name>
</gene>
<comment type="caution">
    <text evidence="2">The sequence shown here is derived from an EMBL/GenBank/DDBJ whole genome shotgun (WGS) entry which is preliminary data.</text>
</comment>
<keyword evidence="3" id="KW-1185">Reference proteome</keyword>
<feature type="region of interest" description="Disordered" evidence="1">
    <location>
        <begin position="104"/>
        <end position="125"/>
    </location>
</feature>
<proteinExistence type="predicted"/>